<name>A0ABQ9HMC1_9NEOP</name>
<organism evidence="1 2">
    <name type="scientific">Dryococelus australis</name>
    <dbReference type="NCBI Taxonomy" id="614101"/>
    <lineage>
        <taxon>Eukaryota</taxon>
        <taxon>Metazoa</taxon>
        <taxon>Ecdysozoa</taxon>
        <taxon>Arthropoda</taxon>
        <taxon>Hexapoda</taxon>
        <taxon>Insecta</taxon>
        <taxon>Pterygota</taxon>
        <taxon>Neoptera</taxon>
        <taxon>Polyneoptera</taxon>
        <taxon>Phasmatodea</taxon>
        <taxon>Verophasmatodea</taxon>
        <taxon>Anareolatae</taxon>
        <taxon>Phasmatidae</taxon>
        <taxon>Eurycanthinae</taxon>
        <taxon>Dryococelus</taxon>
    </lineage>
</organism>
<sequence>MHFMILQSSHHTVHIICVLIFNKFSHFPGRLSRRHFIALCCVPMDNKTPEFIFCIVALSQPQCTCDGYGGRNKNNHVVHTVTHLLRQSAPKSIQNVLIFFPEREYKTIYSQVVNVHALVKDWKLHDVKSLSKVFQNVHCISSCKRIFIEKHETKRSSVIMCIRAMTHYKFDPDTDPAVPILKHGKIIPDVIPEISTVYKITEQKKQDAQSLLSIQFGEDCHGEKDFHWYKGILDSGSERTDVQNVSDDVPFCSCVEDEPRIH</sequence>
<dbReference type="EMBL" id="JARBHB010000004">
    <property type="protein sequence ID" value="KAJ8885524.1"/>
    <property type="molecule type" value="Genomic_DNA"/>
</dbReference>
<evidence type="ECO:0000313" key="1">
    <source>
        <dbReference type="EMBL" id="KAJ8885524.1"/>
    </source>
</evidence>
<protein>
    <submittedName>
        <fullName evidence="1">Uncharacterized protein</fullName>
    </submittedName>
</protein>
<gene>
    <name evidence="1" type="ORF">PR048_011722</name>
</gene>
<reference evidence="1 2" key="1">
    <citation type="submission" date="2023-02" db="EMBL/GenBank/DDBJ databases">
        <title>LHISI_Scaffold_Assembly.</title>
        <authorList>
            <person name="Stuart O.P."/>
            <person name="Cleave R."/>
            <person name="Magrath M.J.L."/>
            <person name="Mikheyev A.S."/>
        </authorList>
    </citation>
    <scope>NUCLEOTIDE SEQUENCE [LARGE SCALE GENOMIC DNA]</scope>
    <source>
        <strain evidence="1">Daus_M_001</strain>
        <tissue evidence="1">Leg muscle</tissue>
    </source>
</reference>
<proteinExistence type="predicted"/>
<keyword evidence="2" id="KW-1185">Reference proteome</keyword>
<accession>A0ABQ9HMC1</accession>
<dbReference type="Proteomes" id="UP001159363">
    <property type="component" value="Chromosome X"/>
</dbReference>
<feature type="non-terminal residue" evidence="1">
    <location>
        <position position="262"/>
    </location>
</feature>
<comment type="caution">
    <text evidence="1">The sequence shown here is derived from an EMBL/GenBank/DDBJ whole genome shotgun (WGS) entry which is preliminary data.</text>
</comment>
<evidence type="ECO:0000313" key="2">
    <source>
        <dbReference type="Proteomes" id="UP001159363"/>
    </source>
</evidence>